<protein>
    <submittedName>
        <fullName evidence="1">Uncharacterized protein</fullName>
    </submittedName>
</protein>
<keyword evidence="2" id="KW-1185">Reference proteome</keyword>
<name>A0AAF0R634_SOLVR</name>
<evidence type="ECO:0000313" key="1">
    <source>
        <dbReference type="EMBL" id="WMV32209.1"/>
    </source>
</evidence>
<proteinExistence type="predicted"/>
<dbReference type="Proteomes" id="UP001234989">
    <property type="component" value="Chromosome 6"/>
</dbReference>
<dbReference type="PANTHER" id="PTHR33116">
    <property type="entry name" value="REVERSE TRANSCRIPTASE ZINC-BINDING DOMAIN-CONTAINING PROTEIN-RELATED-RELATED"/>
    <property type="match status" value="1"/>
</dbReference>
<accession>A0AAF0R634</accession>
<sequence>MDHLSQILGGAIGTLPSIYLGMPLGDEYRSIDIWNPILEKCEKKLTRWRSQYLSLGGRLTLINSVLDALPTYMLSIFHIPQSVVQRLDKIRRNFLWQGNKERKGFHLVKWKNIIRSKEQGGPGIKNLKYQSKALKVKWLWRYHQEDQVLWYRVIKSKYEQLNTWVTKEVNTPYGISLWKSISIFWQFLSNQLTVKVRNGRKTSFWIDKWMGTVSLKDLFIDIFVLAQHQEKTVAEMWSPQGWNMIFRRNLNDWEIPRMIELFTLLESFQGIQTGEDYLWWHGHNK</sequence>
<dbReference type="PANTHER" id="PTHR33116:SF85">
    <property type="entry name" value="REVERSE TRANSCRIPTASE ZINC-BINDING DOMAIN-CONTAINING PROTEIN"/>
    <property type="match status" value="1"/>
</dbReference>
<reference evidence="1" key="1">
    <citation type="submission" date="2023-08" db="EMBL/GenBank/DDBJ databases">
        <title>A de novo genome assembly of Solanum verrucosum Schlechtendal, a Mexican diploid species geographically isolated from the other diploid A-genome species in potato relatives.</title>
        <authorList>
            <person name="Hosaka K."/>
        </authorList>
    </citation>
    <scope>NUCLEOTIDE SEQUENCE</scope>
    <source>
        <tissue evidence="1">Young leaves</tissue>
    </source>
</reference>
<evidence type="ECO:0000313" key="2">
    <source>
        <dbReference type="Proteomes" id="UP001234989"/>
    </source>
</evidence>
<dbReference type="EMBL" id="CP133617">
    <property type="protein sequence ID" value="WMV32209.1"/>
    <property type="molecule type" value="Genomic_DNA"/>
</dbReference>
<organism evidence="1 2">
    <name type="scientific">Solanum verrucosum</name>
    <dbReference type="NCBI Taxonomy" id="315347"/>
    <lineage>
        <taxon>Eukaryota</taxon>
        <taxon>Viridiplantae</taxon>
        <taxon>Streptophyta</taxon>
        <taxon>Embryophyta</taxon>
        <taxon>Tracheophyta</taxon>
        <taxon>Spermatophyta</taxon>
        <taxon>Magnoliopsida</taxon>
        <taxon>eudicotyledons</taxon>
        <taxon>Gunneridae</taxon>
        <taxon>Pentapetalae</taxon>
        <taxon>asterids</taxon>
        <taxon>lamiids</taxon>
        <taxon>Solanales</taxon>
        <taxon>Solanaceae</taxon>
        <taxon>Solanoideae</taxon>
        <taxon>Solaneae</taxon>
        <taxon>Solanum</taxon>
    </lineage>
</organism>
<gene>
    <name evidence="1" type="ORF">MTR67_025594</name>
</gene>
<dbReference type="AlphaFoldDB" id="A0AAF0R634"/>